<keyword evidence="6 8" id="KW-0472">Membrane</keyword>
<gene>
    <name evidence="11" type="ORF">E0Z10_g7904</name>
</gene>
<evidence type="ECO:0000256" key="7">
    <source>
        <dbReference type="ARBA" id="ARBA00038475"/>
    </source>
</evidence>
<dbReference type="FunFam" id="1.20.1280.290:FF:000006">
    <property type="entry name" value="mannose-P-dolichol utilization defect 1 protein"/>
    <property type="match status" value="1"/>
</dbReference>
<dbReference type="SMART" id="SM00679">
    <property type="entry name" value="CTNS"/>
    <property type="match status" value="2"/>
</dbReference>
<dbReference type="InterPro" id="IPR006603">
    <property type="entry name" value="PQ-loop_rpt"/>
</dbReference>
<organism evidence="11 12">
    <name type="scientific">Xylaria hypoxylon</name>
    <dbReference type="NCBI Taxonomy" id="37992"/>
    <lineage>
        <taxon>Eukaryota</taxon>
        <taxon>Fungi</taxon>
        <taxon>Dikarya</taxon>
        <taxon>Ascomycota</taxon>
        <taxon>Pezizomycotina</taxon>
        <taxon>Sordariomycetes</taxon>
        <taxon>Xylariomycetidae</taxon>
        <taxon>Xylariales</taxon>
        <taxon>Xylariaceae</taxon>
        <taxon>Xylaria</taxon>
    </lineage>
</organism>
<feature type="compositionally biased region" description="Polar residues" evidence="9">
    <location>
        <begin position="310"/>
        <end position="322"/>
    </location>
</feature>
<feature type="transmembrane region" description="Helical" evidence="10">
    <location>
        <begin position="118"/>
        <end position="135"/>
    </location>
</feature>
<feature type="transmembrane region" description="Helical" evidence="10">
    <location>
        <begin position="253"/>
        <end position="276"/>
    </location>
</feature>
<feature type="transmembrane region" description="Helical" evidence="10">
    <location>
        <begin position="86"/>
        <end position="106"/>
    </location>
</feature>
<evidence type="ECO:0000256" key="6">
    <source>
        <dbReference type="ARBA" id="ARBA00023136"/>
    </source>
</evidence>
<comment type="subcellular location">
    <subcellularLocation>
        <location evidence="1 8">Membrane</location>
        <topology evidence="1 8">Multi-pass membrane protein</topology>
    </subcellularLocation>
</comment>
<dbReference type="STRING" id="37992.A0A4Z0YTR2"/>
<dbReference type="Proteomes" id="UP000297716">
    <property type="component" value="Unassembled WGS sequence"/>
</dbReference>
<dbReference type="PANTHER" id="PTHR12226">
    <property type="entry name" value="MANNOSE-P-DOLICHOL UTILIZATION DEFECT 1 LEC35 -RELATED"/>
    <property type="match status" value="1"/>
</dbReference>
<protein>
    <recommendedName>
        <fullName evidence="8">Solute carrier family 66 member 3</fullName>
    </recommendedName>
</protein>
<dbReference type="PANTHER" id="PTHR12226:SF2">
    <property type="entry name" value="MANNOSE-P-DOLICHOL UTILIZATION DEFECT 1 PROTEIN"/>
    <property type="match status" value="1"/>
</dbReference>
<dbReference type="Gene3D" id="1.20.1280.290">
    <property type="match status" value="1"/>
</dbReference>
<evidence type="ECO:0000313" key="11">
    <source>
        <dbReference type="EMBL" id="TGJ80866.1"/>
    </source>
</evidence>
<dbReference type="AlphaFoldDB" id="A0A4Z0YTR2"/>
<proteinExistence type="inferred from homology"/>
<dbReference type="InterPro" id="IPR016817">
    <property type="entry name" value="MannP-dilichol_defect-1"/>
</dbReference>
<keyword evidence="4" id="KW-0677">Repeat</keyword>
<evidence type="ECO:0000256" key="10">
    <source>
        <dbReference type="SAM" id="Phobius"/>
    </source>
</evidence>
<evidence type="ECO:0000256" key="5">
    <source>
        <dbReference type="ARBA" id="ARBA00022989"/>
    </source>
</evidence>
<evidence type="ECO:0000313" key="12">
    <source>
        <dbReference type="Proteomes" id="UP000297716"/>
    </source>
</evidence>
<evidence type="ECO:0000256" key="8">
    <source>
        <dbReference type="PIRNR" id="PIRNR023381"/>
    </source>
</evidence>
<dbReference type="OrthoDB" id="271506at2759"/>
<evidence type="ECO:0000256" key="4">
    <source>
        <dbReference type="ARBA" id="ARBA00022737"/>
    </source>
</evidence>
<dbReference type="PIRSF" id="PIRSF023381">
    <property type="entry name" value="MannP-dilichol_defect-1p"/>
    <property type="match status" value="1"/>
</dbReference>
<sequence>MEALRSALQPLQPLTHNLPAPIRDLGVSIIGETCYKTLLLDLDPTDSECLKLAISKGLGIGIIGASSIVKVPQIIKLVQSKSASGISFLSYLLETTSYLITLAYNIRNGFPFSTFGETVLILGQNVVITVLVLNYSGRASMAALFVAALAASLVTLFSSNILDMQTLGYLQAGAGVLGVASKIPQITAILQEGGTGQLSAFTVRMINSALKFLSGSAFCYREFANNHVLQVFNYLAGSLSRIFTTLQEVDDKLILYGFIAGFTLNCVLAAQMVYYWNAPSAKAKGKMKEVPISTPATSSGVSSSASPRSNQGHQGPTTRRRG</sequence>
<feature type="compositionally biased region" description="Low complexity" evidence="9">
    <location>
        <begin position="293"/>
        <end position="309"/>
    </location>
</feature>
<dbReference type="GO" id="GO:0016020">
    <property type="term" value="C:membrane"/>
    <property type="evidence" value="ECO:0007669"/>
    <property type="project" value="UniProtKB-SubCell"/>
</dbReference>
<dbReference type="EMBL" id="SKBN01000197">
    <property type="protein sequence ID" value="TGJ80866.1"/>
    <property type="molecule type" value="Genomic_DNA"/>
</dbReference>
<evidence type="ECO:0000256" key="1">
    <source>
        <dbReference type="ARBA" id="ARBA00004141"/>
    </source>
</evidence>
<evidence type="ECO:0000256" key="9">
    <source>
        <dbReference type="SAM" id="MobiDB-lite"/>
    </source>
</evidence>
<feature type="region of interest" description="Disordered" evidence="9">
    <location>
        <begin position="287"/>
        <end position="322"/>
    </location>
</feature>
<comment type="similarity">
    <text evidence="7">Belongs to the MPDU1 (TC 2.A.43.3) family.</text>
</comment>
<comment type="caution">
    <text evidence="11">The sequence shown here is derived from an EMBL/GenBank/DDBJ whole genome shotgun (WGS) entry which is preliminary data.</text>
</comment>
<keyword evidence="2" id="KW-0813">Transport</keyword>
<evidence type="ECO:0000256" key="2">
    <source>
        <dbReference type="ARBA" id="ARBA00022448"/>
    </source>
</evidence>
<feature type="transmembrane region" description="Helical" evidence="10">
    <location>
        <begin position="142"/>
        <end position="162"/>
    </location>
</feature>
<accession>A0A4Z0YTR2</accession>
<keyword evidence="5 8" id="KW-1133">Transmembrane helix</keyword>
<keyword evidence="12" id="KW-1185">Reference proteome</keyword>
<reference evidence="11 12" key="1">
    <citation type="submission" date="2019-03" db="EMBL/GenBank/DDBJ databases">
        <title>Draft genome sequence of Xylaria hypoxylon DSM 108379, a ubiquitous saprotrophic-parasitic fungi on hardwood.</title>
        <authorList>
            <person name="Buettner E."/>
            <person name="Leonhardt S."/>
            <person name="Gebauer A.M."/>
            <person name="Liers C."/>
            <person name="Hofrichter M."/>
            <person name="Kellner H."/>
        </authorList>
    </citation>
    <scope>NUCLEOTIDE SEQUENCE [LARGE SCALE GENOMIC DNA]</scope>
    <source>
        <strain evidence="11 12">DSM 108379</strain>
    </source>
</reference>
<keyword evidence="3 8" id="KW-0812">Transmembrane</keyword>
<name>A0A4Z0YTR2_9PEZI</name>
<dbReference type="Pfam" id="PF04193">
    <property type="entry name" value="PQ-loop"/>
    <property type="match status" value="1"/>
</dbReference>
<evidence type="ECO:0000256" key="3">
    <source>
        <dbReference type="ARBA" id="ARBA00022692"/>
    </source>
</evidence>